<dbReference type="Proteomes" id="UP000008850">
    <property type="component" value="Chromosome"/>
</dbReference>
<dbReference type="HOGENOM" id="CLU_2059135_0_0_5"/>
<dbReference type="STRING" id="1082931.KKY_3049"/>
<dbReference type="eggNOG" id="ENOG50337XH">
    <property type="taxonomic scope" value="Bacteria"/>
</dbReference>
<reference evidence="1 2" key="1">
    <citation type="journal article" date="2012" name="J. Bacteriol.">
        <title>Complete genome sequence of Pelagibacterium halotolerans B2T.</title>
        <authorList>
            <person name="Huo Y.Y."/>
            <person name="Cheng H."/>
            <person name="Han X.F."/>
            <person name="Jiang X.W."/>
            <person name="Sun C."/>
            <person name="Zhang X.Q."/>
            <person name="Zhu X.F."/>
            <person name="Liu Y.F."/>
            <person name="Li P.F."/>
            <person name="Ni P.X."/>
            <person name="Wu M."/>
        </authorList>
    </citation>
    <scope>NUCLEOTIDE SEQUENCE [LARGE SCALE GENOMIC DNA]</scope>
    <source>
        <strain evidence="2">DSM 22347 / JCM 15775 / CGMCC 1.7692 / B2</strain>
    </source>
</reference>
<organism evidence="1 2">
    <name type="scientific">Pelagibacterium halotolerans (strain DSM 22347 / JCM 15775 / CGMCC 1.7692 / B2)</name>
    <dbReference type="NCBI Taxonomy" id="1082931"/>
    <lineage>
        <taxon>Bacteria</taxon>
        <taxon>Pseudomonadati</taxon>
        <taxon>Pseudomonadota</taxon>
        <taxon>Alphaproteobacteria</taxon>
        <taxon>Hyphomicrobiales</taxon>
        <taxon>Devosiaceae</taxon>
        <taxon>Pelagibacterium</taxon>
    </lineage>
</organism>
<dbReference type="AlphaFoldDB" id="G4RG66"/>
<keyword evidence="2" id="KW-1185">Reference proteome</keyword>
<evidence type="ECO:0000313" key="2">
    <source>
        <dbReference type="Proteomes" id="UP000008850"/>
    </source>
</evidence>
<dbReference type="RefSeq" id="WP_014132189.1">
    <property type="nucleotide sequence ID" value="NC_016078.1"/>
</dbReference>
<name>G4RG66_PELHB</name>
<dbReference type="Gene3D" id="3.30.1460.30">
    <property type="entry name" value="YgaC/TfoX-N like chaperone"/>
    <property type="match status" value="1"/>
</dbReference>
<evidence type="ECO:0008006" key="3">
    <source>
        <dbReference type="Google" id="ProtNLM"/>
    </source>
</evidence>
<gene>
    <name evidence="1" type="ordered locus">KKY_3049</name>
</gene>
<dbReference type="SUPFAM" id="SSF159894">
    <property type="entry name" value="YgaC/TfoX-N like"/>
    <property type="match status" value="1"/>
</dbReference>
<dbReference type="EMBL" id="CP003075">
    <property type="protein sequence ID" value="AEQ53042.1"/>
    <property type="molecule type" value="Genomic_DNA"/>
</dbReference>
<accession>G4RG66</accession>
<proteinExistence type="predicted"/>
<sequence>MAKPEHTPDPEVVAAFDAMIAGVPGVVRKGAQMPYVSVNGNMFASISKANVIGLRLGKVDLAEFLEAFETISFEGVPGHFMKEYAAVPYTLLAQPDTLRAWFARSYAHASALKPKATKR</sequence>
<evidence type="ECO:0000313" key="1">
    <source>
        <dbReference type="EMBL" id="AEQ53042.1"/>
    </source>
</evidence>
<protein>
    <recommendedName>
        <fullName evidence="3">TfoX N-terminal domain-containing protein</fullName>
    </recommendedName>
</protein>
<dbReference type="KEGG" id="phl:KKY_3049"/>